<organism evidence="1 2">
    <name type="scientific">Oedothorax gibbosus</name>
    <dbReference type="NCBI Taxonomy" id="931172"/>
    <lineage>
        <taxon>Eukaryota</taxon>
        <taxon>Metazoa</taxon>
        <taxon>Ecdysozoa</taxon>
        <taxon>Arthropoda</taxon>
        <taxon>Chelicerata</taxon>
        <taxon>Arachnida</taxon>
        <taxon>Araneae</taxon>
        <taxon>Araneomorphae</taxon>
        <taxon>Entelegynae</taxon>
        <taxon>Araneoidea</taxon>
        <taxon>Linyphiidae</taxon>
        <taxon>Erigoninae</taxon>
        <taxon>Oedothorax</taxon>
    </lineage>
</organism>
<protein>
    <submittedName>
        <fullName evidence="1">Uncharacterized protein</fullName>
    </submittedName>
</protein>
<dbReference type="AlphaFoldDB" id="A0AAV6UZQ8"/>
<dbReference type="EMBL" id="JAFNEN010000202">
    <property type="protein sequence ID" value="KAG8189831.1"/>
    <property type="molecule type" value="Genomic_DNA"/>
</dbReference>
<proteinExistence type="predicted"/>
<reference evidence="1 2" key="1">
    <citation type="journal article" date="2022" name="Nat. Ecol. Evol.">
        <title>A masculinizing supergene underlies an exaggerated male reproductive morph in a spider.</title>
        <authorList>
            <person name="Hendrickx F."/>
            <person name="De Corte Z."/>
            <person name="Sonet G."/>
            <person name="Van Belleghem S.M."/>
            <person name="Kostlbacher S."/>
            <person name="Vangestel C."/>
        </authorList>
    </citation>
    <scope>NUCLEOTIDE SEQUENCE [LARGE SCALE GENOMIC DNA]</scope>
    <source>
        <strain evidence="1">W744_W776</strain>
    </source>
</reference>
<accession>A0AAV6UZQ8</accession>
<comment type="caution">
    <text evidence="1">The sequence shown here is derived from an EMBL/GenBank/DDBJ whole genome shotgun (WGS) entry which is preliminary data.</text>
</comment>
<evidence type="ECO:0000313" key="1">
    <source>
        <dbReference type="EMBL" id="KAG8189831.1"/>
    </source>
</evidence>
<dbReference type="Proteomes" id="UP000827092">
    <property type="component" value="Unassembled WGS sequence"/>
</dbReference>
<gene>
    <name evidence="1" type="ORF">JTE90_026132</name>
</gene>
<sequence>MRFEFALDFIEVSPRVCLVSFSPPVFLKKTDTARIISCQTFIVGCVTFAHKNLDRRIFCEDSPADKIGGKVWIIGRRGRTVSDKAFPTVCPGNLLVSTKQKHTLTLLLD</sequence>
<evidence type="ECO:0000313" key="2">
    <source>
        <dbReference type="Proteomes" id="UP000827092"/>
    </source>
</evidence>
<name>A0AAV6UZQ8_9ARAC</name>
<keyword evidence="2" id="KW-1185">Reference proteome</keyword>